<dbReference type="AlphaFoldDB" id="A0A4D6L4C8"/>
<evidence type="ECO:0000313" key="1">
    <source>
        <dbReference type="EMBL" id="QCD83382.1"/>
    </source>
</evidence>
<sequence length="172" mass="19224">MLLLRASPRTPFVPASPPLHRGGGGFVAVATASFHQRRCCAVLPAPLLRRFANAIVAPFRQHRCAATSLRRGIRVPCLFFMALFRVVVAADVPWARSIQELGRKKFEKLRIGFERSQMEQKSKQKARSNYLVKKQSKKPLVRTSLEPVGSDFCSGATLATIAEENSNFSFFF</sequence>
<dbReference type="EMBL" id="CP039346">
    <property type="protein sequence ID" value="QCD83382.1"/>
    <property type="molecule type" value="Genomic_DNA"/>
</dbReference>
<name>A0A4D6L4C8_VIGUN</name>
<gene>
    <name evidence="1" type="ORF">DEO72_LG2g3726</name>
</gene>
<evidence type="ECO:0000313" key="2">
    <source>
        <dbReference type="Proteomes" id="UP000501690"/>
    </source>
</evidence>
<organism evidence="1 2">
    <name type="scientific">Vigna unguiculata</name>
    <name type="common">Cowpea</name>
    <dbReference type="NCBI Taxonomy" id="3917"/>
    <lineage>
        <taxon>Eukaryota</taxon>
        <taxon>Viridiplantae</taxon>
        <taxon>Streptophyta</taxon>
        <taxon>Embryophyta</taxon>
        <taxon>Tracheophyta</taxon>
        <taxon>Spermatophyta</taxon>
        <taxon>Magnoliopsida</taxon>
        <taxon>eudicotyledons</taxon>
        <taxon>Gunneridae</taxon>
        <taxon>Pentapetalae</taxon>
        <taxon>rosids</taxon>
        <taxon>fabids</taxon>
        <taxon>Fabales</taxon>
        <taxon>Fabaceae</taxon>
        <taxon>Papilionoideae</taxon>
        <taxon>50 kb inversion clade</taxon>
        <taxon>NPAAA clade</taxon>
        <taxon>indigoferoid/millettioid clade</taxon>
        <taxon>Phaseoleae</taxon>
        <taxon>Vigna</taxon>
    </lineage>
</organism>
<protein>
    <submittedName>
        <fullName evidence="1">Uncharacterized protein</fullName>
    </submittedName>
</protein>
<accession>A0A4D6L4C8</accession>
<keyword evidence="2" id="KW-1185">Reference proteome</keyword>
<reference evidence="1 2" key="1">
    <citation type="submission" date="2019-04" db="EMBL/GenBank/DDBJ databases">
        <title>An improved genome assembly and genetic linkage map for asparagus bean, Vigna unguiculata ssp. sesquipedialis.</title>
        <authorList>
            <person name="Xia Q."/>
            <person name="Zhang R."/>
            <person name="Dong Y."/>
        </authorList>
    </citation>
    <scope>NUCLEOTIDE SEQUENCE [LARGE SCALE GENOMIC DNA]</scope>
    <source>
        <tissue evidence="1">Leaf</tissue>
    </source>
</reference>
<dbReference type="Proteomes" id="UP000501690">
    <property type="component" value="Linkage Group LG2"/>
</dbReference>
<proteinExistence type="predicted"/>